<keyword evidence="2" id="KW-0547">Nucleotide-binding</keyword>
<proteinExistence type="inferred from homology"/>
<dbReference type="NCBIfam" id="TIGR01379">
    <property type="entry name" value="thiL"/>
    <property type="match status" value="1"/>
</dbReference>
<feature type="binding site" evidence="2">
    <location>
        <begin position="136"/>
        <end position="137"/>
    </location>
    <ligand>
        <name>ATP</name>
        <dbReference type="ChEBI" id="CHEBI:30616"/>
    </ligand>
</feature>
<feature type="binding site" evidence="2">
    <location>
        <position position="74"/>
    </location>
    <ligand>
        <name>Mg(2+)</name>
        <dbReference type="ChEBI" id="CHEBI:18420"/>
        <label>2</label>
    </ligand>
</feature>
<dbReference type="UniPathway" id="UPA00060">
    <property type="reaction ID" value="UER00142"/>
</dbReference>
<feature type="binding site" evidence="2">
    <location>
        <position position="74"/>
    </location>
    <ligand>
        <name>Mg(2+)</name>
        <dbReference type="ChEBI" id="CHEBI:18420"/>
        <label>3</label>
    </ligand>
</feature>
<dbReference type="SUPFAM" id="SSF56042">
    <property type="entry name" value="PurM C-terminal domain-like"/>
    <property type="match status" value="1"/>
</dbReference>
<dbReference type="RefSeq" id="WP_153446385.1">
    <property type="nucleotide sequence ID" value="NZ_CP045699.1"/>
</dbReference>
<feature type="binding site" evidence="2">
    <location>
        <position position="137"/>
    </location>
    <ligand>
        <name>Mg(2+)</name>
        <dbReference type="ChEBI" id="CHEBI:18420"/>
        <label>1</label>
    </ligand>
</feature>
<dbReference type="Proteomes" id="UP000348942">
    <property type="component" value="Chromosome 1"/>
</dbReference>
<evidence type="ECO:0000256" key="2">
    <source>
        <dbReference type="HAMAP-Rule" id="MF_02128"/>
    </source>
</evidence>
<keyword evidence="2" id="KW-0460">Magnesium</keyword>
<dbReference type="Pfam" id="PF00586">
    <property type="entry name" value="AIRS"/>
    <property type="match status" value="1"/>
</dbReference>
<feature type="binding site" evidence="2">
    <location>
        <position position="74"/>
    </location>
    <ligand>
        <name>Mg(2+)</name>
        <dbReference type="ChEBI" id="CHEBI:18420"/>
        <label>4</label>
    </ligand>
</feature>
<dbReference type="GO" id="GO:0009030">
    <property type="term" value="F:thiamine-phosphate kinase activity"/>
    <property type="evidence" value="ECO:0007669"/>
    <property type="project" value="UniProtKB-UniRule"/>
</dbReference>
<comment type="miscellaneous">
    <text evidence="2">Reaction mechanism of ThiL seems to utilize a direct, inline transfer of the gamma-phosphate of ATP to TMP rather than a phosphorylated enzyme intermediate.</text>
</comment>
<dbReference type="Pfam" id="PF02769">
    <property type="entry name" value="AIRS_C"/>
    <property type="match status" value="1"/>
</dbReference>
<dbReference type="InterPro" id="IPR036921">
    <property type="entry name" value="PurM-like_N_sf"/>
</dbReference>
<keyword evidence="1 2" id="KW-0784">Thiamine biosynthesis</keyword>
<keyword evidence="2" id="KW-0067">ATP-binding</keyword>
<dbReference type="GO" id="GO:0000287">
    <property type="term" value="F:magnesium ion binding"/>
    <property type="evidence" value="ECO:0007669"/>
    <property type="project" value="UniProtKB-UniRule"/>
</dbReference>
<keyword evidence="2" id="KW-0479">Metal-binding</keyword>
<feature type="binding site" evidence="2">
    <location>
        <position position="29"/>
    </location>
    <ligand>
        <name>Mg(2+)</name>
        <dbReference type="ChEBI" id="CHEBI:18420"/>
        <label>4</label>
    </ligand>
</feature>
<feature type="binding site" evidence="2">
    <location>
        <position position="46"/>
    </location>
    <ligand>
        <name>Mg(2+)</name>
        <dbReference type="ChEBI" id="CHEBI:18420"/>
        <label>2</label>
    </ligand>
</feature>
<dbReference type="SUPFAM" id="SSF55326">
    <property type="entry name" value="PurM N-terminal domain-like"/>
    <property type="match status" value="1"/>
</dbReference>
<keyword evidence="2 5" id="KW-0418">Kinase</keyword>
<feature type="binding site" evidence="2">
    <location>
        <position position="226"/>
    </location>
    <ligand>
        <name>Mg(2+)</name>
        <dbReference type="ChEBI" id="CHEBI:18420"/>
        <label>3</label>
    </ligand>
</feature>
<dbReference type="EC" id="2.7.4.16" evidence="2"/>
<feature type="binding site" evidence="2">
    <location>
        <position position="347"/>
    </location>
    <ligand>
        <name>substrate</name>
    </ligand>
</feature>
<comment type="pathway">
    <text evidence="2">Cofactor biosynthesis; thiamine diphosphate biosynthesis; thiamine diphosphate from thiamine phosphate: step 1/1.</text>
</comment>
<accession>A0A5Q0TBC4</accession>
<feature type="binding site" evidence="2">
    <location>
        <position position="161"/>
    </location>
    <ligand>
        <name>ATP</name>
        <dbReference type="ChEBI" id="CHEBI:30616"/>
    </ligand>
</feature>
<dbReference type="PANTHER" id="PTHR30270:SF0">
    <property type="entry name" value="THIAMINE-MONOPHOSPHATE KINASE"/>
    <property type="match status" value="1"/>
</dbReference>
<evidence type="ECO:0000259" key="3">
    <source>
        <dbReference type="Pfam" id="PF00586"/>
    </source>
</evidence>
<name>A0A5Q0TBC4_9VIBR</name>
<comment type="caution">
    <text evidence="2">Lacks conserved residue(s) required for the propagation of feature annotation.</text>
</comment>
<comment type="similarity">
    <text evidence="2">Belongs to the thiamine-monophosphate kinase family.</text>
</comment>
<feature type="binding site" evidence="2">
    <location>
        <position position="228"/>
    </location>
    <ligand>
        <name>ATP</name>
        <dbReference type="ChEBI" id="CHEBI:30616"/>
    </ligand>
</feature>
<feature type="binding site" evidence="2">
    <location>
        <position position="45"/>
    </location>
    <ligand>
        <name>Mg(2+)</name>
        <dbReference type="ChEBI" id="CHEBI:18420"/>
        <label>1</label>
    </ligand>
</feature>
<gene>
    <name evidence="2 5" type="primary">thiL</name>
    <name evidence="5" type="ORF">GFB47_02785</name>
</gene>
<dbReference type="GO" id="GO:0009228">
    <property type="term" value="P:thiamine biosynthetic process"/>
    <property type="evidence" value="ECO:0007669"/>
    <property type="project" value="UniProtKB-KW"/>
</dbReference>
<dbReference type="GO" id="GO:0009229">
    <property type="term" value="P:thiamine diphosphate biosynthetic process"/>
    <property type="evidence" value="ECO:0007669"/>
    <property type="project" value="UniProtKB-UniRule"/>
</dbReference>
<feature type="binding site" evidence="2">
    <location>
        <position position="44"/>
    </location>
    <ligand>
        <name>Mg(2+)</name>
        <dbReference type="ChEBI" id="CHEBI:18420"/>
        <label>4</label>
    </ligand>
</feature>
<protein>
    <recommendedName>
        <fullName evidence="2">Thiamine-monophosphate kinase</fullName>
        <shortName evidence="2">TMP kinase</shortName>
        <shortName evidence="2">Thiamine-phosphate kinase</shortName>
        <ecNumber evidence="2">2.7.4.16</ecNumber>
    </recommendedName>
</protein>
<feature type="domain" description="PurM-like N-terminal" evidence="3">
    <location>
        <begin position="27"/>
        <end position="153"/>
    </location>
</feature>
<evidence type="ECO:0000256" key="1">
    <source>
        <dbReference type="ARBA" id="ARBA00022977"/>
    </source>
</evidence>
<feature type="binding site" evidence="2">
    <location>
        <position position="53"/>
    </location>
    <ligand>
        <name>substrate</name>
    </ligand>
</feature>
<sequence length="352" mass="38585">MSGEFNLIDRYFSHRQENRSDVQLALGDDCALLTVPTGYQLAVSTDTVVLGVHFLADANPADIAYKALMSNISDLAAMGATPAWLSMAISMPKFAQEVENNATLGTDDWFTENWLEAFCDSMFTLANQHNLQLIGGDTTNGPLTITFTIQGFVPSGQAMTRSGAKLGDWLYVSGNLGDSQAGLEVILDPSKSNRPHAQYLVQQHFRAQSRINFSQSLRGLASSCIDISDGLTSDLLHILKRSNVSARLNIDALPVSIQSCDFYGSMAQAQQAALTSGEEYELCFTVPDQYKTEVDKLEATSNENFAKAYCIGRIIAHPELTQQPEIQLYLDDKLLNSNNSSKLLTGFDHFKS</sequence>
<dbReference type="EMBL" id="CP045699">
    <property type="protein sequence ID" value="QGA64438.1"/>
    <property type="molecule type" value="Genomic_DNA"/>
</dbReference>
<dbReference type="InterPro" id="IPR036676">
    <property type="entry name" value="PurM-like_C_sf"/>
</dbReference>
<feature type="binding site" evidence="2">
    <location>
        <position position="278"/>
    </location>
    <ligand>
        <name>substrate</name>
    </ligand>
</feature>
<keyword evidence="6" id="KW-1185">Reference proteome</keyword>
<dbReference type="InterPro" id="IPR010918">
    <property type="entry name" value="PurM-like_C_dom"/>
</dbReference>
<evidence type="ECO:0000313" key="6">
    <source>
        <dbReference type="Proteomes" id="UP000348942"/>
    </source>
</evidence>
<dbReference type="GO" id="GO:0005524">
    <property type="term" value="F:ATP binding"/>
    <property type="evidence" value="ECO:0007669"/>
    <property type="project" value="UniProtKB-UniRule"/>
</dbReference>
<dbReference type="CDD" id="cd02194">
    <property type="entry name" value="ThiL"/>
    <property type="match status" value="1"/>
</dbReference>
<dbReference type="PANTHER" id="PTHR30270">
    <property type="entry name" value="THIAMINE-MONOPHOSPHATE KINASE"/>
    <property type="match status" value="1"/>
</dbReference>
<reference evidence="5 6" key="1">
    <citation type="submission" date="2019-10" db="EMBL/GenBank/DDBJ databases">
        <title>Vibrio sp. nov., isolated from Coralline algae surface.</title>
        <authorList>
            <person name="Geng Y."/>
            <person name="Zhang X."/>
        </authorList>
    </citation>
    <scope>NUCLEOTIDE SEQUENCE [LARGE SCALE GENOMIC DNA]</scope>
    <source>
        <strain evidence="5 6">SM1977</strain>
    </source>
</reference>
<evidence type="ECO:0000313" key="5">
    <source>
        <dbReference type="EMBL" id="QGA64438.1"/>
    </source>
</evidence>
<dbReference type="HAMAP" id="MF_02128">
    <property type="entry name" value="TMP_kinase"/>
    <property type="match status" value="1"/>
</dbReference>
<dbReference type="PIRSF" id="PIRSF005303">
    <property type="entry name" value="Thiam_monoph_kin"/>
    <property type="match status" value="1"/>
</dbReference>
<dbReference type="Gene3D" id="3.30.1330.10">
    <property type="entry name" value="PurM-like, N-terminal domain"/>
    <property type="match status" value="1"/>
</dbReference>
<feature type="binding site" evidence="2">
    <location>
        <position position="46"/>
    </location>
    <ligand>
        <name>Mg(2+)</name>
        <dbReference type="ChEBI" id="CHEBI:18420"/>
        <label>1</label>
    </ligand>
</feature>
<dbReference type="AlphaFoldDB" id="A0A5Q0TBC4"/>
<feature type="domain" description="PurM-like C-terminal" evidence="4">
    <location>
        <begin position="167"/>
        <end position="320"/>
    </location>
</feature>
<organism evidence="5 6">
    <name type="scientific">Vibrio algicola</name>
    <dbReference type="NCBI Taxonomy" id="2662262"/>
    <lineage>
        <taxon>Bacteria</taxon>
        <taxon>Pseudomonadati</taxon>
        <taxon>Pseudomonadota</taxon>
        <taxon>Gammaproteobacteria</taxon>
        <taxon>Vibrionales</taxon>
        <taxon>Vibrionaceae</taxon>
        <taxon>Vibrio</taxon>
    </lineage>
</organism>
<dbReference type="InterPro" id="IPR006283">
    <property type="entry name" value="ThiL-like"/>
</dbReference>
<dbReference type="InterPro" id="IPR016188">
    <property type="entry name" value="PurM-like_N"/>
</dbReference>
<dbReference type="Gene3D" id="3.90.650.10">
    <property type="entry name" value="PurM-like C-terminal domain"/>
    <property type="match status" value="1"/>
</dbReference>
<comment type="catalytic activity">
    <reaction evidence="2">
        <text>thiamine phosphate + ATP = thiamine diphosphate + ADP</text>
        <dbReference type="Rhea" id="RHEA:15913"/>
        <dbReference type="ChEBI" id="CHEBI:30616"/>
        <dbReference type="ChEBI" id="CHEBI:37575"/>
        <dbReference type="ChEBI" id="CHEBI:58937"/>
        <dbReference type="ChEBI" id="CHEBI:456216"/>
        <dbReference type="EC" id="2.7.4.16"/>
    </reaction>
</comment>
<comment type="function">
    <text evidence="2">Catalyzes the ATP-dependent phosphorylation of thiamine-monophosphate (TMP) to form thiamine-pyrophosphate (TPP), the active form of vitamin B1.</text>
</comment>
<feature type="binding site" evidence="2">
    <location>
        <position position="229"/>
    </location>
    <ligand>
        <name>Mg(2+)</name>
        <dbReference type="ChEBI" id="CHEBI:18420"/>
        <label>5</label>
    </ligand>
</feature>
<feature type="binding site" evidence="2">
    <location>
        <position position="29"/>
    </location>
    <ligand>
        <name>Mg(2+)</name>
        <dbReference type="ChEBI" id="CHEBI:18420"/>
        <label>3</label>
    </ligand>
</feature>
<keyword evidence="2 5" id="KW-0808">Transferase</keyword>
<evidence type="ECO:0000259" key="4">
    <source>
        <dbReference type="Pfam" id="PF02769"/>
    </source>
</evidence>